<evidence type="ECO:0000256" key="8">
    <source>
        <dbReference type="SAM" id="Phobius"/>
    </source>
</evidence>
<comment type="caution">
    <text evidence="10">The sequence shown here is derived from an EMBL/GenBank/DDBJ whole genome shotgun (WGS) entry which is preliminary data.</text>
</comment>
<feature type="transmembrane region" description="Helical" evidence="8">
    <location>
        <begin position="30"/>
        <end position="48"/>
    </location>
</feature>
<dbReference type="GO" id="GO:0006559">
    <property type="term" value="P:L-phenylalanine catabolic process"/>
    <property type="evidence" value="ECO:0007669"/>
    <property type="project" value="UniProtKB-UniPathway"/>
</dbReference>
<keyword evidence="11" id="KW-1185">Reference proteome</keyword>
<reference evidence="10 11" key="1">
    <citation type="submission" date="2019-01" db="EMBL/GenBank/DDBJ databases">
        <title>Sequencing of cultivated peanut Arachis hypogaea provides insights into genome evolution and oil improvement.</title>
        <authorList>
            <person name="Chen X."/>
        </authorList>
    </citation>
    <scope>NUCLEOTIDE SEQUENCE [LARGE SCALE GENOMIC DNA]</scope>
    <source>
        <strain evidence="11">cv. Fuhuasheng</strain>
        <tissue evidence="10">Leaves</tissue>
    </source>
</reference>
<evidence type="ECO:0000259" key="9">
    <source>
        <dbReference type="Pfam" id="PF20510"/>
    </source>
</evidence>
<evidence type="ECO:0000256" key="6">
    <source>
        <dbReference type="ARBA" id="ARBA00023004"/>
    </source>
</evidence>
<keyword evidence="8" id="KW-0812">Transmembrane</keyword>
<dbReference type="InterPro" id="IPR046452">
    <property type="entry name" value="HgmA_N"/>
</dbReference>
<dbReference type="PANTHER" id="PTHR11056:SF0">
    <property type="entry name" value="HOMOGENTISATE 1,2-DIOXYGENASE"/>
    <property type="match status" value="1"/>
</dbReference>
<evidence type="ECO:0000256" key="7">
    <source>
        <dbReference type="PIRSR" id="PIRSR605708-1"/>
    </source>
</evidence>
<dbReference type="UniPathway" id="UPA00139">
    <property type="reaction ID" value="UER00339"/>
</dbReference>
<dbReference type="Proteomes" id="UP000289738">
    <property type="component" value="Chromosome B01"/>
</dbReference>
<dbReference type="InterPro" id="IPR011051">
    <property type="entry name" value="RmlC_Cupin_sf"/>
</dbReference>
<organism evidence="10 11">
    <name type="scientific">Arachis hypogaea</name>
    <name type="common">Peanut</name>
    <dbReference type="NCBI Taxonomy" id="3818"/>
    <lineage>
        <taxon>Eukaryota</taxon>
        <taxon>Viridiplantae</taxon>
        <taxon>Streptophyta</taxon>
        <taxon>Embryophyta</taxon>
        <taxon>Tracheophyta</taxon>
        <taxon>Spermatophyta</taxon>
        <taxon>Magnoliopsida</taxon>
        <taxon>eudicotyledons</taxon>
        <taxon>Gunneridae</taxon>
        <taxon>Pentapetalae</taxon>
        <taxon>rosids</taxon>
        <taxon>fabids</taxon>
        <taxon>Fabales</taxon>
        <taxon>Fabaceae</taxon>
        <taxon>Papilionoideae</taxon>
        <taxon>50 kb inversion clade</taxon>
        <taxon>dalbergioids sensu lato</taxon>
        <taxon>Dalbergieae</taxon>
        <taxon>Pterocarpus clade</taxon>
        <taxon>Arachis</taxon>
    </lineage>
</organism>
<evidence type="ECO:0000256" key="3">
    <source>
        <dbReference type="ARBA" id="ARBA00022723"/>
    </source>
</evidence>
<keyword evidence="5" id="KW-0560">Oxidoreductase</keyword>
<dbReference type="PANTHER" id="PTHR11056">
    <property type="entry name" value="HOMOGENTISATE 1,2-DIOXYGENASE"/>
    <property type="match status" value="1"/>
</dbReference>
<keyword evidence="4" id="KW-0223">Dioxygenase</keyword>
<dbReference type="STRING" id="3818.A0A445ATI0"/>
<name>A0A445ATI0_ARAHY</name>
<accession>A0A445ATI0</accession>
<keyword evidence="8" id="KW-0472">Membrane</keyword>
<gene>
    <name evidence="10" type="ORF">Ahy_B01g054201</name>
</gene>
<feature type="active site" description="Proton acceptor" evidence="7">
    <location>
        <position position="111"/>
    </location>
</feature>
<evidence type="ECO:0000256" key="2">
    <source>
        <dbReference type="ARBA" id="ARBA00013127"/>
    </source>
</evidence>
<dbReference type="AlphaFoldDB" id="A0A445ATI0"/>
<evidence type="ECO:0000256" key="5">
    <source>
        <dbReference type="ARBA" id="ARBA00023002"/>
    </source>
</evidence>
<proteinExistence type="predicted"/>
<dbReference type="Pfam" id="PF20510">
    <property type="entry name" value="HgmA_N"/>
    <property type="match status" value="1"/>
</dbReference>
<dbReference type="GO" id="GO:0006570">
    <property type="term" value="P:tyrosine metabolic process"/>
    <property type="evidence" value="ECO:0007669"/>
    <property type="project" value="InterPro"/>
</dbReference>
<feature type="domain" description="Homogentisate 1,2-dioxygenase N-terminal" evidence="9">
    <location>
        <begin position="43"/>
        <end position="98"/>
    </location>
</feature>
<protein>
    <recommendedName>
        <fullName evidence="2">homogentisate 1,2-dioxygenase</fullName>
        <ecNumber evidence="2">1.13.11.5</ecNumber>
    </recommendedName>
</protein>
<dbReference type="EC" id="1.13.11.5" evidence="2"/>
<dbReference type="InterPro" id="IPR005708">
    <property type="entry name" value="Homogentis_dOase"/>
</dbReference>
<sequence>MISQDKILMLTTEHLNYHVNKLTVMYKDQLICCFVFFFVFFLSANGLASPRNFLEDKFNHGYTIVQNFGGELFAAVLDFSPFDVVAWHGNYVSYKYDLNKFYPYNTVLLDHSDPSIKTGRCCDHEVNEYGCLQIFYFLVQNIA</sequence>
<evidence type="ECO:0000313" key="11">
    <source>
        <dbReference type="Proteomes" id="UP000289738"/>
    </source>
</evidence>
<evidence type="ECO:0000256" key="4">
    <source>
        <dbReference type="ARBA" id="ARBA00022964"/>
    </source>
</evidence>
<dbReference type="GO" id="GO:0046872">
    <property type="term" value="F:metal ion binding"/>
    <property type="evidence" value="ECO:0007669"/>
    <property type="project" value="UniProtKB-KW"/>
</dbReference>
<dbReference type="GO" id="GO:0005737">
    <property type="term" value="C:cytoplasm"/>
    <property type="evidence" value="ECO:0007669"/>
    <property type="project" value="TreeGrafter"/>
</dbReference>
<dbReference type="SUPFAM" id="SSF51182">
    <property type="entry name" value="RmlC-like cupins"/>
    <property type="match status" value="1"/>
</dbReference>
<dbReference type="GO" id="GO:0004411">
    <property type="term" value="F:homogentisate 1,2-dioxygenase activity"/>
    <property type="evidence" value="ECO:0007669"/>
    <property type="project" value="UniProtKB-EC"/>
</dbReference>
<comment type="pathway">
    <text evidence="1">Amino-acid degradation; L-phenylalanine degradation; acetoacetate and fumarate from L-phenylalanine: step 4/6.</text>
</comment>
<keyword evidence="3" id="KW-0479">Metal-binding</keyword>
<dbReference type="EMBL" id="SDMP01000011">
    <property type="protein sequence ID" value="RYR29721.1"/>
    <property type="molecule type" value="Genomic_DNA"/>
</dbReference>
<evidence type="ECO:0000313" key="10">
    <source>
        <dbReference type="EMBL" id="RYR29721.1"/>
    </source>
</evidence>
<keyword evidence="6" id="KW-0408">Iron</keyword>
<keyword evidence="8" id="KW-1133">Transmembrane helix</keyword>
<evidence type="ECO:0000256" key="1">
    <source>
        <dbReference type="ARBA" id="ARBA00004704"/>
    </source>
</evidence>